<evidence type="ECO:0000256" key="4">
    <source>
        <dbReference type="ARBA" id="ARBA00023268"/>
    </source>
</evidence>
<comment type="similarity">
    <text evidence="5">Belongs to the NRP synthetase family.</text>
</comment>
<dbReference type="GO" id="GO:0031177">
    <property type="term" value="F:phosphopantetheine binding"/>
    <property type="evidence" value="ECO:0007669"/>
    <property type="project" value="InterPro"/>
</dbReference>
<dbReference type="Pfam" id="PF00550">
    <property type="entry name" value="PP-binding"/>
    <property type="match status" value="2"/>
</dbReference>
<dbReference type="InterPro" id="IPR009081">
    <property type="entry name" value="PP-bd_ACP"/>
</dbReference>
<gene>
    <name evidence="9" type="ORF">DM02DRAFT_732686</name>
</gene>
<dbReference type="SMART" id="SM00825">
    <property type="entry name" value="PKS_KS"/>
    <property type="match status" value="1"/>
</dbReference>
<dbReference type="InterPro" id="IPR013120">
    <property type="entry name" value="FAR_NAD-bd"/>
</dbReference>
<dbReference type="SUPFAM" id="SSF55048">
    <property type="entry name" value="Probable ACP-binding domain of malonyl-CoA ACP transacylase"/>
    <property type="match status" value="1"/>
</dbReference>
<dbReference type="SUPFAM" id="SSF53901">
    <property type="entry name" value="Thiolase-like"/>
    <property type="match status" value="1"/>
</dbReference>
<dbReference type="SUPFAM" id="SSF56801">
    <property type="entry name" value="Acetyl-CoA synthetase-like"/>
    <property type="match status" value="1"/>
</dbReference>
<dbReference type="SUPFAM" id="SSF47336">
    <property type="entry name" value="ACP-like"/>
    <property type="match status" value="2"/>
</dbReference>
<dbReference type="Gene3D" id="3.40.366.10">
    <property type="entry name" value="Malonyl-Coenzyme A Acyl Carrier Protein, domain 2"/>
    <property type="match status" value="1"/>
</dbReference>
<dbReference type="InterPro" id="IPR013968">
    <property type="entry name" value="PKS_KR"/>
</dbReference>
<feature type="domain" description="Carrier" evidence="7">
    <location>
        <begin position="534"/>
        <end position="609"/>
    </location>
</feature>
<dbReference type="SMART" id="SM00822">
    <property type="entry name" value="PKS_KR"/>
    <property type="match status" value="1"/>
</dbReference>
<dbReference type="PROSITE" id="PS00455">
    <property type="entry name" value="AMP_BINDING"/>
    <property type="match status" value="1"/>
</dbReference>
<dbReference type="Gene3D" id="3.40.50.12780">
    <property type="entry name" value="N-terminal domain of ligase-like"/>
    <property type="match status" value="1"/>
</dbReference>
<evidence type="ECO:0000259" key="7">
    <source>
        <dbReference type="PROSITE" id="PS50075"/>
    </source>
</evidence>
<dbReference type="Gene3D" id="3.30.300.30">
    <property type="match status" value="1"/>
</dbReference>
<dbReference type="InterPro" id="IPR032821">
    <property type="entry name" value="PKS_assoc"/>
</dbReference>
<organism evidence="9 10">
    <name type="scientific">Periconia macrospinosa</name>
    <dbReference type="NCBI Taxonomy" id="97972"/>
    <lineage>
        <taxon>Eukaryota</taxon>
        <taxon>Fungi</taxon>
        <taxon>Dikarya</taxon>
        <taxon>Ascomycota</taxon>
        <taxon>Pezizomycotina</taxon>
        <taxon>Dothideomycetes</taxon>
        <taxon>Pleosporomycetidae</taxon>
        <taxon>Pleosporales</taxon>
        <taxon>Massarineae</taxon>
        <taxon>Periconiaceae</taxon>
        <taxon>Periconia</taxon>
    </lineage>
</organism>
<keyword evidence="4" id="KW-0511">Multifunctional enzyme</keyword>
<dbReference type="InterPro" id="IPR050091">
    <property type="entry name" value="PKS_NRPS_Biosynth_Enz"/>
</dbReference>
<dbReference type="PANTHER" id="PTHR43775:SF51">
    <property type="entry name" value="INACTIVE PHENOLPHTHIOCEROL SYNTHESIS POLYKETIDE SYNTHASE TYPE I PKS1-RELATED"/>
    <property type="match status" value="1"/>
</dbReference>
<dbReference type="Gene3D" id="3.30.70.3290">
    <property type="match status" value="1"/>
</dbReference>
<keyword evidence="10" id="KW-1185">Reference proteome</keyword>
<dbReference type="PROSITE" id="PS52004">
    <property type="entry name" value="KS3_2"/>
    <property type="match status" value="1"/>
</dbReference>
<evidence type="ECO:0000256" key="5">
    <source>
        <dbReference type="ARBA" id="ARBA00029454"/>
    </source>
</evidence>
<dbReference type="InterPro" id="IPR016036">
    <property type="entry name" value="Malonyl_transacylase_ACP-bd"/>
</dbReference>
<keyword evidence="1" id="KW-0596">Phosphopantetheine</keyword>
<evidence type="ECO:0000313" key="10">
    <source>
        <dbReference type="Proteomes" id="UP000244855"/>
    </source>
</evidence>
<dbReference type="InterPro" id="IPR057326">
    <property type="entry name" value="KR_dom"/>
</dbReference>
<dbReference type="Gene3D" id="3.40.47.10">
    <property type="match status" value="1"/>
</dbReference>
<dbReference type="Pfam" id="PF13193">
    <property type="entry name" value="AMP-binding_C"/>
    <property type="match status" value="1"/>
</dbReference>
<dbReference type="PANTHER" id="PTHR43775">
    <property type="entry name" value="FATTY ACID SYNTHASE"/>
    <property type="match status" value="1"/>
</dbReference>
<dbReference type="Gene3D" id="3.40.50.720">
    <property type="entry name" value="NAD(P)-binding Rossmann-like Domain"/>
    <property type="match status" value="2"/>
</dbReference>
<dbReference type="GO" id="GO:0044550">
    <property type="term" value="P:secondary metabolite biosynthetic process"/>
    <property type="evidence" value="ECO:0007669"/>
    <property type="project" value="UniProtKB-ARBA"/>
</dbReference>
<dbReference type="CDD" id="cd08956">
    <property type="entry name" value="KR_3_FAS_SDR_x"/>
    <property type="match status" value="1"/>
</dbReference>
<dbReference type="InterPro" id="IPR014031">
    <property type="entry name" value="Ketoacyl_synth_C"/>
</dbReference>
<dbReference type="Pfam" id="PF08659">
    <property type="entry name" value="KR"/>
    <property type="match status" value="1"/>
</dbReference>
<dbReference type="PROSITE" id="PS00012">
    <property type="entry name" value="PHOSPHOPANTETHEINE"/>
    <property type="match status" value="1"/>
</dbReference>
<feature type="domain" description="Ketosynthase family 3 (KS3)" evidence="8">
    <location>
        <begin position="634"/>
        <end position="1043"/>
    </location>
</feature>
<dbReference type="Pfam" id="PF16197">
    <property type="entry name" value="KAsynt_C_assoc"/>
    <property type="match status" value="1"/>
</dbReference>
<keyword evidence="2" id="KW-0597">Phosphoprotein</keyword>
<dbReference type="Proteomes" id="UP000244855">
    <property type="component" value="Unassembled WGS sequence"/>
</dbReference>
<reference evidence="9 10" key="1">
    <citation type="journal article" date="2018" name="Sci. Rep.">
        <title>Comparative genomics provides insights into the lifestyle and reveals functional heterogeneity of dark septate endophytic fungi.</title>
        <authorList>
            <person name="Knapp D.G."/>
            <person name="Nemeth J.B."/>
            <person name="Barry K."/>
            <person name="Hainaut M."/>
            <person name="Henrissat B."/>
            <person name="Johnson J."/>
            <person name="Kuo A."/>
            <person name="Lim J.H.P."/>
            <person name="Lipzen A."/>
            <person name="Nolan M."/>
            <person name="Ohm R.A."/>
            <person name="Tamas L."/>
            <person name="Grigoriev I.V."/>
            <person name="Spatafora J.W."/>
            <person name="Nagy L.G."/>
            <person name="Kovacs G.M."/>
        </authorList>
    </citation>
    <scope>NUCLEOTIDE SEQUENCE [LARGE SCALE GENOMIC DNA]</scope>
    <source>
        <strain evidence="9 10">DSE2036</strain>
    </source>
</reference>
<sequence length="2567" mass="277310">MNEQDLGYFLDRFNDTEDTSKLGQHLHKLFEKAASKHPDRTALVGPDGISICYRELNATANKMARVLVAQGVLPGDQLGVSMKNSIDLIVALLAVLKSGAAYVPINPSFPEERVRQIIEDAIPRGYVVTTPEPPAVLSPWTDMCISIETPLADAQKDSNLDLEFDAEHLVYILYTSGSTGKPKGVEMSHSACNYILSMAETTGCEETDRMLAVSPFNFDMAVLEVFMPLTVGGTTVFSHKNDIMDTRALLDLLKRQSVTVVQGTPTILQMLIDAGWEASTYRVRHAISGGEPLSRRLASRLLTCAGAVWNIWGPTETAYTTIWRVKEDGENEGGGSIIVGRPLHNCRIYLLDDEQKPVPFGAEGEVYVGGDCLARGYANNPELTDAKFLKNPFYRGRMYRSGDLGRFSALGRLQILGRIDFQVKIRGFRIELGDVEAAVVSHPEVSVAVVLKVQEHLICYYQRLVRTKSDQVDLPGSPSLLHGNLRQWVAERLPAYMIPSFFVERQHFPVTINGKIDRNALPDPLDGYRVSTQTIRQDLKGLVRAAWSSVLGHSRISLEDNFFEIGGDSVAVIRLWKEMENVLGRSIPPAKLYEYHTVKSLASYLGDINSSGADPGHQPSLTDYGSGTEDRAYNEPIAVVSLACRLSGGIASPEDLWDMLELGREAVVDIPKNRWDADCLYNSEPRTPGKSYSRKGCFIDSVHSFDAQYFGISPREARGLDPTQYIMLETCWEGLERAGYTRSQLNGSQTGVFIGVTNSVANMVAPSSLADLDGYQITGTASSTLSRRISYNLGLEGPAITLDTTCSSSLVATHVACNSLRQGECDMAVVGGITLLLTPVLHVEFSQLQGMSRDGRCRAFAADTAGTGWGEGSVAVVLKRLSDAQRDGDTIHGIVRGSAVNHGGRRSPSLTTPSGPAQTRVIQKAMACAGLNPKDIDYIEAHGAGTTLDDPIEANALAESNIGHTQAAAGLAGMLKVLLSFQHETLPQTLHVAEPTRMVDWEGANMAPLQKRRPWPMKSGHVRRCGVSAFGIGGTNAHIVLEEPPRGLKSACIVSSTGTTAKSTPLPAAIIIMVSGHSKKALQQQVEKLRKYMLDPRHVAKSLNVGDVAYSLATARDHLQYRRVVMAGDVFEMTCKLATERPNANVSANSNLNLNFNPNSKSDRSRVAMLFTGQGSQWLGMGRDLARHYPVFREALEETAALLDAAASLPKSLLAVMWADAGSADAELLLQATEYAQPAIFALEIALVRLWESWGIRVDFLLGHSVGEIAVAHVAGVVSLPSACRLVAARGALMAALPSQGGMLTIEAGAKDVVEAISTLDLGTEVEVAAYNTPTQVVVSGNRASLERLRHFFALQNRKSKDLKVSHPFHSRYMDAMLDSWRDVVATIDFQPPKAGVTIVSTLTGQVAEPGQLQQVSYWVEQARSAVRFDEAIVALAAQQGVAAYIEVGPQPVLCSLGAACITDAVDNDAAWLPSLVRGKDNAVTVQSSLAELHIRSIPIDWPAFFAPFGCRRVELPTYAFQRERFWSNKFQEPLLKRDKEQDTGEVSASKSSLVASSAVEKSQFHINWHAVDITPNTRVAASGKWALLCPSGEAATCTWSPDLVAALQLLGVRLQPIENMHQLKGGDFRGLICLWAMRTCSDDMLEQVHHQTAAASAQLQEATRIGLEVPLIWVTQGAVGAAADDQCVGLSAAPIWGLMRSIRIEHPELCLRLIDVELDRYGAAGMFAAALSLSSEPECAVRREKVFVPRLQRAPLPATQKALFPRGGAVLITGCPGGISNHIASWLVTSHGIRDLVLVSRRGEAAPKAGDLLNHLRQLDVEATIISGNISCPSTVKQIVSLFNRHRPLRGVIHAAGVVRDGLLASLSKESCDATLAPKVDGAWHLHNSTLGLDLDLFVMFSSVAGVMGNAGQAHYAAANTFLDALAQLRRAQGLPASSVAWGLWGGEGMGSVLDTVAHARYKQQGLDALAVADGLELFHEAVASSRALTIAAAYNIKQMQDFFGESSGHSALLHTLFEDKSDGIVNKNTIPRQSSHLDPLELVREAMARALGFASPADVDIDLPLQDVGVDSLTAVLIRNWLGTQTGLRLPISIVLNHSSGRGIAKHLSMQIKPRIPEDGNSLGKSETLSGNSTGLLSVVSPTRSSNSSSSRQNPANLLRRGALGPAIKFENTIQAHAAPTTALVTGGTGFIGSFIVHGLLERGTTVYCLVRAGAGADGIEHAQQRMADTLRSYGLWKTSYASLLHTVVGDMSQALLGLERRHFDALAEQVDAIFQCGGLVQWMLPLEAYIGPNVSSTHEILRMASQGRRGKSVHFVSSVSTVARHMGYEDMVDDGDDGDDDATAYSNYVTSKWMAEKLLHTARWRGCRVSIYRVPYATASASSGQFRRSRSNFLHNFIAGSIELGCFPLIAGADLSNVLPIDYLANTIVAIATTGSESLESGTGCGGQDFDFANNKNAISLESLFRLMIEAAGGGGGGRGEIVPFSEWRDRAMGFVARNPESHLGRIAVVIEACSEEKSAAEMFKPAFVGPRVLGGADMYPAPVVSLEIVRKYVERIVCDLAGR</sequence>
<evidence type="ECO:0000256" key="2">
    <source>
        <dbReference type="ARBA" id="ARBA00022553"/>
    </source>
</evidence>
<keyword evidence="3" id="KW-0808">Transferase</keyword>
<evidence type="ECO:0000256" key="6">
    <source>
        <dbReference type="SAM" id="MobiDB-lite"/>
    </source>
</evidence>
<dbReference type="InterPro" id="IPR016035">
    <property type="entry name" value="Acyl_Trfase/lysoPLipase"/>
</dbReference>
<dbReference type="Pfam" id="PF00698">
    <property type="entry name" value="Acyl_transf_1"/>
    <property type="match status" value="1"/>
</dbReference>
<dbReference type="InterPro" id="IPR036291">
    <property type="entry name" value="NAD(P)-bd_dom_sf"/>
</dbReference>
<dbReference type="InterPro" id="IPR006162">
    <property type="entry name" value="Ppantetheine_attach_site"/>
</dbReference>
<dbReference type="SUPFAM" id="SSF52151">
    <property type="entry name" value="FabD/lysophospholipase-like"/>
    <property type="match status" value="1"/>
</dbReference>
<dbReference type="InterPro" id="IPR045851">
    <property type="entry name" value="AMP-bd_C_sf"/>
</dbReference>
<dbReference type="InterPro" id="IPR020806">
    <property type="entry name" value="PKS_PP-bd"/>
</dbReference>
<dbReference type="InterPro" id="IPR014030">
    <property type="entry name" value="Ketoacyl_synth_N"/>
</dbReference>
<dbReference type="InterPro" id="IPR025110">
    <property type="entry name" value="AMP-bd_C"/>
</dbReference>
<dbReference type="InterPro" id="IPR000873">
    <property type="entry name" value="AMP-dep_synth/lig_dom"/>
</dbReference>
<evidence type="ECO:0000256" key="1">
    <source>
        <dbReference type="ARBA" id="ARBA00022450"/>
    </source>
</evidence>
<dbReference type="Gene3D" id="1.10.1200.10">
    <property type="entry name" value="ACP-like"/>
    <property type="match status" value="2"/>
</dbReference>
<protein>
    <submittedName>
        <fullName evidence="9">Polyketide synthase</fullName>
    </submittedName>
</protein>
<feature type="domain" description="Carrier" evidence="7">
    <location>
        <begin position="2039"/>
        <end position="2114"/>
    </location>
</feature>
<feature type="region of interest" description="Disordered" evidence="6">
    <location>
        <begin position="2135"/>
        <end position="2158"/>
    </location>
</feature>
<dbReference type="CDD" id="cd00833">
    <property type="entry name" value="PKS"/>
    <property type="match status" value="1"/>
</dbReference>
<dbReference type="SUPFAM" id="SSF51735">
    <property type="entry name" value="NAD(P)-binding Rossmann-fold domains"/>
    <property type="match status" value="3"/>
</dbReference>
<dbReference type="STRING" id="97972.A0A2V1D7Y2"/>
<dbReference type="Pfam" id="PF00109">
    <property type="entry name" value="ketoacyl-synt"/>
    <property type="match status" value="1"/>
</dbReference>
<dbReference type="GO" id="GO:0006633">
    <property type="term" value="P:fatty acid biosynthetic process"/>
    <property type="evidence" value="ECO:0007669"/>
    <property type="project" value="TreeGrafter"/>
</dbReference>
<dbReference type="InterPro" id="IPR036736">
    <property type="entry name" value="ACP-like_sf"/>
</dbReference>
<dbReference type="InterPro" id="IPR001227">
    <property type="entry name" value="Ac_transferase_dom_sf"/>
</dbReference>
<accession>A0A2V1D7Y2</accession>
<dbReference type="EMBL" id="KZ805548">
    <property type="protein sequence ID" value="PVH94151.1"/>
    <property type="molecule type" value="Genomic_DNA"/>
</dbReference>
<dbReference type="InterPro" id="IPR014043">
    <property type="entry name" value="Acyl_transferase_dom"/>
</dbReference>
<dbReference type="CDD" id="cd05930">
    <property type="entry name" value="A_NRPS"/>
    <property type="match status" value="1"/>
</dbReference>
<dbReference type="InterPro" id="IPR042099">
    <property type="entry name" value="ANL_N_sf"/>
</dbReference>
<dbReference type="InterPro" id="IPR020845">
    <property type="entry name" value="AMP-binding_CS"/>
</dbReference>
<dbReference type="NCBIfam" id="TIGR01733">
    <property type="entry name" value="AA-adenyl-dom"/>
    <property type="match status" value="1"/>
</dbReference>
<dbReference type="SMART" id="SM00823">
    <property type="entry name" value="PKS_PP"/>
    <property type="match status" value="2"/>
</dbReference>
<dbReference type="InterPro" id="IPR016039">
    <property type="entry name" value="Thiolase-like"/>
</dbReference>
<proteinExistence type="inferred from homology"/>
<feature type="compositionally biased region" description="Low complexity" evidence="6">
    <location>
        <begin position="2140"/>
        <end position="2157"/>
    </location>
</feature>
<dbReference type="OrthoDB" id="5334845at2759"/>
<dbReference type="InterPro" id="IPR010071">
    <property type="entry name" value="AA_adenyl_dom"/>
</dbReference>
<dbReference type="SMART" id="SM00827">
    <property type="entry name" value="PKS_AT"/>
    <property type="match status" value="1"/>
</dbReference>
<dbReference type="Pfam" id="PF02801">
    <property type="entry name" value="Ketoacyl-synt_C"/>
    <property type="match status" value="1"/>
</dbReference>
<dbReference type="PROSITE" id="PS50075">
    <property type="entry name" value="CARRIER"/>
    <property type="match status" value="2"/>
</dbReference>
<name>A0A2V1D7Y2_9PLEO</name>
<evidence type="ECO:0000313" key="9">
    <source>
        <dbReference type="EMBL" id="PVH94151.1"/>
    </source>
</evidence>
<evidence type="ECO:0000256" key="3">
    <source>
        <dbReference type="ARBA" id="ARBA00022679"/>
    </source>
</evidence>
<dbReference type="Pfam" id="PF00501">
    <property type="entry name" value="AMP-binding"/>
    <property type="match status" value="1"/>
</dbReference>
<dbReference type="Pfam" id="PF07993">
    <property type="entry name" value="NAD_binding_4"/>
    <property type="match status" value="1"/>
</dbReference>
<dbReference type="InterPro" id="IPR020841">
    <property type="entry name" value="PKS_Beta-ketoAc_synthase_dom"/>
</dbReference>
<evidence type="ECO:0000259" key="8">
    <source>
        <dbReference type="PROSITE" id="PS52004"/>
    </source>
</evidence>
<dbReference type="GO" id="GO:0004312">
    <property type="term" value="F:fatty acid synthase activity"/>
    <property type="evidence" value="ECO:0007669"/>
    <property type="project" value="TreeGrafter"/>
</dbReference>